<accession>A0A5B8MCY3</accession>
<evidence type="ECO:0000259" key="9">
    <source>
        <dbReference type="SMART" id="SM00905"/>
    </source>
</evidence>
<comment type="catalytic activity">
    <reaction evidence="1 8">
        <text>7,8-dihydroneopterin = 6-hydroxymethyl-7,8-dihydropterin + glycolaldehyde</text>
        <dbReference type="Rhea" id="RHEA:10540"/>
        <dbReference type="ChEBI" id="CHEBI:17001"/>
        <dbReference type="ChEBI" id="CHEBI:17071"/>
        <dbReference type="ChEBI" id="CHEBI:44841"/>
        <dbReference type="EC" id="4.1.2.25"/>
    </reaction>
</comment>
<dbReference type="InterPro" id="IPR043133">
    <property type="entry name" value="GTP-CH-I_C/QueF"/>
</dbReference>
<feature type="domain" description="Dihydroneopterin aldolase/epimerase" evidence="9">
    <location>
        <begin position="30"/>
        <end position="145"/>
    </location>
</feature>
<dbReference type="Pfam" id="PF02152">
    <property type="entry name" value="FolB"/>
    <property type="match status" value="1"/>
</dbReference>
<dbReference type="Proteomes" id="UP000316726">
    <property type="component" value="Chromosome 1"/>
</dbReference>
<organism evidence="10 11">
    <name type="scientific">Chloropicon primus</name>
    <dbReference type="NCBI Taxonomy" id="1764295"/>
    <lineage>
        <taxon>Eukaryota</taxon>
        <taxon>Viridiplantae</taxon>
        <taxon>Chlorophyta</taxon>
        <taxon>Chloropicophyceae</taxon>
        <taxon>Chloropicales</taxon>
        <taxon>Chloropicaceae</taxon>
        <taxon>Chloropicon</taxon>
    </lineage>
</organism>
<gene>
    <name evidence="10" type="ORF">A3770_01p04820</name>
</gene>
<dbReference type="InterPro" id="IPR006157">
    <property type="entry name" value="FolB_dom"/>
</dbReference>
<evidence type="ECO:0000256" key="5">
    <source>
        <dbReference type="ARBA" id="ARBA00023239"/>
    </source>
</evidence>
<dbReference type="AlphaFoldDB" id="A0A5B8MCY3"/>
<keyword evidence="11" id="KW-1185">Reference proteome</keyword>
<evidence type="ECO:0000256" key="7">
    <source>
        <dbReference type="ARBA" id="ARBA00063311"/>
    </source>
</evidence>
<keyword evidence="5 8" id="KW-0456">Lyase</keyword>
<dbReference type="FunFam" id="3.30.1130.10:FF:000003">
    <property type="entry name" value="7,8-dihydroneopterin aldolase"/>
    <property type="match status" value="1"/>
</dbReference>
<dbReference type="NCBIfam" id="TIGR00526">
    <property type="entry name" value="folB_dom"/>
    <property type="match status" value="1"/>
</dbReference>
<evidence type="ECO:0000256" key="2">
    <source>
        <dbReference type="ARBA" id="ARBA00005013"/>
    </source>
</evidence>
<dbReference type="NCBIfam" id="TIGR00525">
    <property type="entry name" value="folB"/>
    <property type="match status" value="1"/>
</dbReference>
<evidence type="ECO:0000256" key="1">
    <source>
        <dbReference type="ARBA" id="ARBA00001353"/>
    </source>
</evidence>
<dbReference type="GO" id="GO:0046654">
    <property type="term" value="P:tetrahydrofolate biosynthetic process"/>
    <property type="evidence" value="ECO:0007669"/>
    <property type="project" value="UniProtKB-UniRule"/>
</dbReference>
<name>A0A5B8MCY3_9CHLO</name>
<evidence type="ECO:0000256" key="4">
    <source>
        <dbReference type="ARBA" id="ARBA00022909"/>
    </source>
</evidence>
<dbReference type="Gene3D" id="3.30.1130.10">
    <property type="match status" value="1"/>
</dbReference>
<comment type="subunit">
    <text evidence="7">Homooctamer. Forms a hollow cylinder assembled from two ring-shaped tetramers.</text>
</comment>
<proteinExistence type="inferred from homology"/>
<comment type="function">
    <text evidence="6">Catalyzes the conversion of 7,8-dihydroneopterin into 6-hydroxymethyl-7,8-dihydropterin, a biosynthetic precursor of the vitamin tetrahydrofolate. Can use L-threo-dihydroneopterin and D-erythro-dihydroneopterin as substrates for the formation of 6-hydroxymethyldihydropterin, but it can also catalyze the epimerization of carbon 2' of dihydroneopterin and dihydromonapterin.</text>
</comment>
<dbReference type="UniPathway" id="UPA00077">
    <property type="reaction ID" value="UER00154"/>
</dbReference>
<dbReference type="STRING" id="1764295.A0A5B8MCY3"/>
<protein>
    <recommendedName>
        <fullName evidence="8">7,8-dihydroneopterin aldolase</fullName>
        <ecNumber evidence="8">4.1.2.25</ecNumber>
    </recommendedName>
</protein>
<evidence type="ECO:0000256" key="8">
    <source>
        <dbReference type="RuleBase" id="RU362079"/>
    </source>
</evidence>
<dbReference type="GO" id="GO:0004150">
    <property type="term" value="F:dihydroneopterin aldolase activity"/>
    <property type="evidence" value="ECO:0007669"/>
    <property type="project" value="UniProtKB-UniRule"/>
</dbReference>
<dbReference type="OrthoDB" id="1863886at2759"/>
<comment type="pathway">
    <text evidence="2 8">Cofactor biosynthesis; tetrahydrofolate biosynthesis; 2-amino-4-hydroxy-6-hydroxymethyl-7,8-dihydropteridine diphosphate from 7,8-dihydroneopterin triphosphate: step 3/4.</text>
</comment>
<keyword evidence="4 8" id="KW-0289">Folate biosynthesis</keyword>
<dbReference type="CDD" id="cd00534">
    <property type="entry name" value="DHNA_DHNTPE"/>
    <property type="match status" value="1"/>
</dbReference>
<dbReference type="GO" id="GO:0046656">
    <property type="term" value="P:folic acid biosynthetic process"/>
    <property type="evidence" value="ECO:0007669"/>
    <property type="project" value="UniProtKB-UniRule"/>
</dbReference>
<dbReference type="SMART" id="SM00905">
    <property type="entry name" value="FolB"/>
    <property type="match status" value="1"/>
</dbReference>
<comment type="function">
    <text evidence="8">Catalyzes the conversion of 7,8-dihydroneopterin to 6-hydroxymethyl-7,8-dihydropterin.</text>
</comment>
<dbReference type="SUPFAM" id="SSF55620">
    <property type="entry name" value="Tetrahydrobiopterin biosynthesis enzymes-like"/>
    <property type="match status" value="1"/>
</dbReference>
<dbReference type="EC" id="4.1.2.25" evidence="8"/>
<evidence type="ECO:0000313" key="10">
    <source>
        <dbReference type="EMBL" id="QDZ17964.1"/>
    </source>
</evidence>
<comment type="similarity">
    <text evidence="3 8">Belongs to the DHNA family.</text>
</comment>
<evidence type="ECO:0000256" key="6">
    <source>
        <dbReference type="ARBA" id="ARBA00055579"/>
    </source>
</evidence>
<sequence length="160" mass="17497">MRASMTSMAVSFARRALASEAVARGGRDTIVLKGLSFFGRHGVLKEEEALGQKFVVDLKLGCCLESAGRTDDVTRTVDYAAVYRTVKEIVEGRGRRHELVESLASTIVASVFRGFEQVEHVDVFVKKPQVALMGELEYAGVRMLRTRDEVVGESGSGSLK</sequence>
<dbReference type="InterPro" id="IPR006156">
    <property type="entry name" value="Dihydroneopterin_aldolase"/>
</dbReference>
<dbReference type="PANTHER" id="PTHR42844">
    <property type="entry name" value="DIHYDRONEOPTERIN ALDOLASE 1-RELATED"/>
    <property type="match status" value="1"/>
</dbReference>
<dbReference type="EMBL" id="CP031034">
    <property type="protein sequence ID" value="QDZ17964.1"/>
    <property type="molecule type" value="Genomic_DNA"/>
</dbReference>
<evidence type="ECO:0000256" key="3">
    <source>
        <dbReference type="ARBA" id="ARBA00005708"/>
    </source>
</evidence>
<reference evidence="10 11" key="1">
    <citation type="submission" date="2018-07" db="EMBL/GenBank/DDBJ databases">
        <title>The complete nuclear genome of the prasinophyte Chloropicon primus (CCMP1205).</title>
        <authorList>
            <person name="Pombert J.-F."/>
            <person name="Otis C."/>
            <person name="Turmel M."/>
            <person name="Lemieux C."/>
        </authorList>
    </citation>
    <scope>NUCLEOTIDE SEQUENCE [LARGE SCALE GENOMIC DNA]</scope>
    <source>
        <strain evidence="10 11">CCMP1205</strain>
    </source>
</reference>
<dbReference type="PANTHER" id="PTHR42844:SF1">
    <property type="entry name" value="DIHYDRONEOPTERIN ALDOLASE 1-RELATED"/>
    <property type="match status" value="1"/>
</dbReference>
<evidence type="ECO:0000313" key="11">
    <source>
        <dbReference type="Proteomes" id="UP000316726"/>
    </source>
</evidence>
<dbReference type="GO" id="GO:0005737">
    <property type="term" value="C:cytoplasm"/>
    <property type="evidence" value="ECO:0007669"/>
    <property type="project" value="TreeGrafter"/>
</dbReference>